<evidence type="ECO:0000256" key="1">
    <source>
        <dbReference type="ARBA" id="ARBA00004651"/>
    </source>
</evidence>
<keyword evidence="4" id="KW-0812">Transmembrane</keyword>
<comment type="subcellular location">
    <subcellularLocation>
        <location evidence="1">Cell membrane</location>
        <topology evidence="1">Multi-pass membrane protein</topology>
    </subcellularLocation>
</comment>
<evidence type="ECO:0000256" key="2">
    <source>
        <dbReference type="ARBA" id="ARBA00011006"/>
    </source>
</evidence>
<dbReference type="PANTHER" id="PTHR33884">
    <property type="entry name" value="UPF0410 PROTEIN YMGE"/>
    <property type="match status" value="1"/>
</dbReference>
<dbReference type="Pfam" id="PF04226">
    <property type="entry name" value="Transgly_assoc"/>
    <property type="match status" value="1"/>
</dbReference>
<keyword evidence="6" id="KW-0472">Membrane</keyword>
<evidence type="ECO:0000313" key="7">
    <source>
        <dbReference type="EMBL" id="QEE21678.1"/>
    </source>
</evidence>
<dbReference type="InterPro" id="IPR007341">
    <property type="entry name" value="Transgly_assoc"/>
</dbReference>
<name>A0A5B9DTB2_9HYPH</name>
<reference evidence="7 8" key="1">
    <citation type="journal article" date="2015" name="Int. J. Syst. Evol. Microbiol.">
        <title>Youhaiella tibetensis gen. nov., sp. nov., isolated from subsurface sediment.</title>
        <authorList>
            <person name="Wang Y.X."/>
            <person name="Huang F.Q."/>
            <person name="Nogi Y."/>
            <person name="Pang S.J."/>
            <person name="Wang P.K."/>
            <person name="Lv J."/>
        </authorList>
    </citation>
    <scope>NUCLEOTIDE SEQUENCE [LARGE SCALE GENOMIC DNA]</scope>
    <source>
        <strain evidence="8">fig4</strain>
    </source>
</reference>
<keyword evidence="3" id="KW-1003">Cell membrane</keyword>
<sequence length="85" mass="8663">MGILWAIIIGFIAGIIAKLLTGGGSEPRGFILTTVLGIVGGVVGTWLGQVVGLYGPGENGGFIAAIVGAVVLLLIWRAFVRSTAR</sequence>
<dbReference type="PANTHER" id="PTHR33884:SF7">
    <property type="entry name" value="BSL8023 PROTEIN"/>
    <property type="match status" value="1"/>
</dbReference>
<comment type="similarity">
    <text evidence="2">Belongs to the UPF0410 family.</text>
</comment>
<evidence type="ECO:0000256" key="4">
    <source>
        <dbReference type="ARBA" id="ARBA00022692"/>
    </source>
</evidence>
<evidence type="ECO:0000256" key="3">
    <source>
        <dbReference type="ARBA" id="ARBA00022475"/>
    </source>
</evidence>
<dbReference type="GO" id="GO:0005886">
    <property type="term" value="C:plasma membrane"/>
    <property type="evidence" value="ECO:0007669"/>
    <property type="project" value="UniProtKB-SubCell"/>
</dbReference>
<dbReference type="KEGG" id="yti:FNA67_16445"/>
<protein>
    <submittedName>
        <fullName evidence="7">GlsB/YeaQ/YmgE family stress response membrane protein</fullName>
    </submittedName>
</protein>
<dbReference type="EMBL" id="CP041690">
    <property type="protein sequence ID" value="QEE21678.1"/>
    <property type="molecule type" value="Genomic_DNA"/>
</dbReference>
<keyword evidence="5" id="KW-1133">Transmembrane helix</keyword>
<evidence type="ECO:0000256" key="5">
    <source>
        <dbReference type="ARBA" id="ARBA00022989"/>
    </source>
</evidence>
<gene>
    <name evidence="7" type="ORF">FNA67_16445</name>
</gene>
<dbReference type="RefSeq" id="WP_147657006.1">
    <property type="nucleotide sequence ID" value="NZ_BMFM01000001.1"/>
</dbReference>
<evidence type="ECO:0000313" key="8">
    <source>
        <dbReference type="Proteomes" id="UP000321062"/>
    </source>
</evidence>
<dbReference type="AlphaFoldDB" id="A0A5B9DTB2"/>
<dbReference type="OrthoDB" id="9811343at2"/>
<keyword evidence="8" id="KW-1185">Reference proteome</keyword>
<evidence type="ECO:0000256" key="6">
    <source>
        <dbReference type="ARBA" id="ARBA00023136"/>
    </source>
</evidence>
<accession>A0A5B9DTB2</accession>
<organism evidence="7 8">
    <name type="scientific">Paradevosia tibetensis</name>
    <dbReference type="NCBI Taxonomy" id="1447062"/>
    <lineage>
        <taxon>Bacteria</taxon>
        <taxon>Pseudomonadati</taxon>
        <taxon>Pseudomonadota</taxon>
        <taxon>Alphaproteobacteria</taxon>
        <taxon>Hyphomicrobiales</taxon>
        <taxon>Devosiaceae</taxon>
        <taxon>Paradevosia</taxon>
    </lineage>
</organism>
<dbReference type="Proteomes" id="UP000321062">
    <property type="component" value="Chromosome"/>
</dbReference>
<proteinExistence type="inferred from homology"/>